<evidence type="ECO:0000313" key="3">
    <source>
        <dbReference type="EMBL" id="ETX15175.1"/>
    </source>
</evidence>
<dbReference type="HAMAP" id="MF_00048">
    <property type="entry name" value="UPF0102"/>
    <property type="match status" value="1"/>
</dbReference>
<comment type="similarity">
    <text evidence="1 2">Belongs to the UPF0102 family.</text>
</comment>
<evidence type="ECO:0000313" key="4">
    <source>
        <dbReference type="Proteomes" id="UP000022447"/>
    </source>
</evidence>
<name>X7EH09_9RHOB</name>
<sequence>MQSDAACRGTRRARSFEAGRSAEFTVAQDYARRGHAVVDTRWRGEAGEIDLIVRDGEGFIFVEVKKSRSFENAAVRLGRRQMDRICRTAGEFCEGEPLGALTAMRFDVALVDGQGLVKVIENAFGES</sequence>
<dbReference type="RefSeq" id="WP_037260654.1">
    <property type="nucleotide sequence ID" value="NZ_JALZ01000006.1"/>
</dbReference>
<dbReference type="AlphaFoldDB" id="X7EH09"/>
<proteinExistence type="inferred from homology"/>
<protein>
    <recommendedName>
        <fullName evidence="2">UPF0102 protein OCH239_18000</fullName>
    </recommendedName>
</protein>
<accession>X7EH09</accession>
<dbReference type="InterPro" id="IPR003509">
    <property type="entry name" value="UPF0102_YraN-like"/>
</dbReference>
<dbReference type="GO" id="GO:0003676">
    <property type="term" value="F:nucleic acid binding"/>
    <property type="evidence" value="ECO:0007669"/>
    <property type="project" value="InterPro"/>
</dbReference>
<keyword evidence="4" id="KW-1185">Reference proteome</keyword>
<evidence type="ECO:0000256" key="2">
    <source>
        <dbReference type="HAMAP-Rule" id="MF_00048"/>
    </source>
</evidence>
<dbReference type="eggNOG" id="COG0792">
    <property type="taxonomic scope" value="Bacteria"/>
</dbReference>
<comment type="caution">
    <text evidence="3">The sequence shown here is derived from an EMBL/GenBank/DDBJ whole genome shotgun (WGS) entry which is preliminary data.</text>
</comment>
<dbReference type="PANTHER" id="PTHR34039">
    <property type="entry name" value="UPF0102 PROTEIN YRAN"/>
    <property type="match status" value="1"/>
</dbReference>
<organism evidence="3 4">
    <name type="scientific">Roseivivax halodurans JCM 10272</name>
    <dbReference type="NCBI Taxonomy" id="1449350"/>
    <lineage>
        <taxon>Bacteria</taxon>
        <taxon>Pseudomonadati</taxon>
        <taxon>Pseudomonadota</taxon>
        <taxon>Alphaproteobacteria</taxon>
        <taxon>Rhodobacterales</taxon>
        <taxon>Roseobacteraceae</taxon>
        <taxon>Roseivivax</taxon>
    </lineage>
</organism>
<dbReference type="PANTHER" id="PTHR34039:SF1">
    <property type="entry name" value="UPF0102 PROTEIN YRAN"/>
    <property type="match status" value="1"/>
</dbReference>
<reference evidence="3 4" key="1">
    <citation type="submission" date="2014-01" db="EMBL/GenBank/DDBJ databases">
        <title>Roseivivax halodurans JCM 10272 Genome Sequencing.</title>
        <authorList>
            <person name="Lai Q."/>
            <person name="Li G."/>
            <person name="Shao Z."/>
        </authorList>
    </citation>
    <scope>NUCLEOTIDE SEQUENCE [LARGE SCALE GENOMIC DNA]</scope>
    <source>
        <strain evidence="3 4">JCM 10272</strain>
    </source>
</reference>
<dbReference type="InterPro" id="IPR011856">
    <property type="entry name" value="tRNA_endonuc-like_dom_sf"/>
</dbReference>
<dbReference type="Proteomes" id="UP000022447">
    <property type="component" value="Unassembled WGS sequence"/>
</dbReference>
<evidence type="ECO:0000256" key="1">
    <source>
        <dbReference type="ARBA" id="ARBA00006738"/>
    </source>
</evidence>
<dbReference type="SUPFAM" id="SSF52980">
    <property type="entry name" value="Restriction endonuclease-like"/>
    <property type="match status" value="1"/>
</dbReference>
<dbReference type="OrthoDB" id="9812968at2"/>
<dbReference type="EMBL" id="JALZ01000006">
    <property type="protein sequence ID" value="ETX15175.1"/>
    <property type="molecule type" value="Genomic_DNA"/>
</dbReference>
<dbReference type="STRING" id="1449350.OCH239_18000"/>
<dbReference type="Pfam" id="PF02021">
    <property type="entry name" value="UPF0102"/>
    <property type="match status" value="1"/>
</dbReference>
<gene>
    <name evidence="3" type="ORF">OCH239_18000</name>
</gene>
<dbReference type="InterPro" id="IPR011335">
    <property type="entry name" value="Restrct_endonuc-II-like"/>
</dbReference>
<dbReference type="Gene3D" id="3.40.1350.10">
    <property type="match status" value="1"/>
</dbReference>